<accession>A0AC34Q9R2</accession>
<dbReference type="Proteomes" id="UP000887576">
    <property type="component" value="Unplaced"/>
</dbReference>
<reference evidence="2" key="1">
    <citation type="submission" date="2022-11" db="UniProtKB">
        <authorList>
            <consortium name="WormBaseParasite"/>
        </authorList>
    </citation>
    <scope>IDENTIFICATION</scope>
</reference>
<organism evidence="1 2">
    <name type="scientific">Panagrolaimus sp. JU765</name>
    <dbReference type="NCBI Taxonomy" id="591449"/>
    <lineage>
        <taxon>Eukaryota</taxon>
        <taxon>Metazoa</taxon>
        <taxon>Ecdysozoa</taxon>
        <taxon>Nematoda</taxon>
        <taxon>Chromadorea</taxon>
        <taxon>Rhabditida</taxon>
        <taxon>Tylenchina</taxon>
        <taxon>Panagrolaimomorpha</taxon>
        <taxon>Panagrolaimoidea</taxon>
        <taxon>Panagrolaimidae</taxon>
        <taxon>Panagrolaimus</taxon>
    </lineage>
</organism>
<dbReference type="WBParaSite" id="JU765_v2.g14274.t1">
    <property type="protein sequence ID" value="JU765_v2.g14274.t1"/>
    <property type="gene ID" value="JU765_v2.g14274"/>
</dbReference>
<evidence type="ECO:0000313" key="2">
    <source>
        <dbReference type="WBParaSite" id="JU765_v2.g14274.t1"/>
    </source>
</evidence>
<protein>
    <submittedName>
        <fullName evidence="2">Coatomer subunit zeta</fullName>
    </submittedName>
</protein>
<name>A0AC34Q9R2_9BILA</name>
<evidence type="ECO:0000313" key="1">
    <source>
        <dbReference type="Proteomes" id="UP000887576"/>
    </source>
</evidence>
<proteinExistence type="predicted"/>
<sequence>MVLDLDMSSLYSIKGIAILDQDGNRILAKYFDKDVFPSEKEQSTFEKSLFQKTHKAN</sequence>